<comment type="caution">
    <text evidence="1">The sequence shown here is derived from an EMBL/GenBank/DDBJ whole genome shotgun (WGS) entry which is preliminary data.</text>
</comment>
<gene>
    <name evidence="1" type="ORF">HEQ44_06250</name>
</gene>
<dbReference type="Gene3D" id="1.10.1220.10">
    <property type="entry name" value="Met repressor-like"/>
    <property type="match status" value="1"/>
</dbReference>
<sequence>MNKEIKEHAAKVVSGMGLDLSTAVNMFLVEISQTNKLPFTSTGDPEFPDIWNDDPQDIAKFNEQIGIADDGRNYGKKTTIKQGHLD</sequence>
<dbReference type="InterPro" id="IPR007337">
    <property type="entry name" value="RelB/DinJ"/>
</dbReference>
<protein>
    <recommendedName>
        <fullName evidence="3">Type II toxin-antitoxin system RelB/DinJ family antitoxin</fullName>
    </recommendedName>
</protein>
<organism evidence="1 2">
    <name type="scientific">Levilactobacillus tujiorum</name>
    <dbReference type="NCBI Taxonomy" id="2912243"/>
    <lineage>
        <taxon>Bacteria</taxon>
        <taxon>Bacillati</taxon>
        <taxon>Bacillota</taxon>
        <taxon>Bacilli</taxon>
        <taxon>Lactobacillales</taxon>
        <taxon>Lactobacillaceae</taxon>
        <taxon>Levilactobacillus</taxon>
    </lineage>
</organism>
<dbReference type="InterPro" id="IPR013321">
    <property type="entry name" value="Arc_rbn_hlx_hlx"/>
</dbReference>
<evidence type="ECO:0000313" key="2">
    <source>
        <dbReference type="Proteomes" id="UP000707477"/>
    </source>
</evidence>
<dbReference type="EMBL" id="JAAVSD010000014">
    <property type="protein sequence ID" value="NLR29782.1"/>
    <property type="molecule type" value="Genomic_DNA"/>
</dbReference>
<proteinExistence type="predicted"/>
<accession>A0ABX1L7C9</accession>
<evidence type="ECO:0008006" key="3">
    <source>
        <dbReference type="Google" id="ProtNLM"/>
    </source>
</evidence>
<dbReference type="Proteomes" id="UP000707477">
    <property type="component" value="Unassembled WGS sequence"/>
</dbReference>
<reference evidence="1 2" key="1">
    <citation type="submission" date="2020-03" db="EMBL/GenBank/DDBJ databases">
        <authorList>
            <person name="Zhang Z."/>
            <person name="Guo Z."/>
            <person name="Hou Q."/>
            <person name="Shen X."/>
        </authorList>
    </citation>
    <scope>NUCLEOTIDE SEQUENCE [LARGE SCALE GENOMIC DNA]</scope>
    <source>
        <strain evidence="1 2">HBUAS51329</strain>
    </source>
</reference>
<keyword evidence="2" id="KW-1185">Reference proteome</keyword>
<evidence type="ECO:0000313" key="1">
    <source>
        <dbReference type="EMBL" id="NLR29782.1"/>
    </source>
</evidence>
<dbReference type="Pfam" id="PF04221">
    <property type="entry name" value="RelB"/>
    <property type="match status" value="1"/>
</dbReference>
<name>A0ABX1L7C9_9LACO</name>